<protein>
    <submittedName>
        <fullName evidence="1">Uncharacterized protein</fullName>
    </submittedName>
</protein>
<gene>
    <name evidence="1" type="ORF">MLD38_029284</name>
</gene>
<evidence type="ECO:0000313" key="2">
    <source>
        <dbReference type="Proteomes" id="UP001057402"/>
    </source>
</evidence>
<sequence>MKCTNRIRFDQGLRWLDVKVGDLVTACQLFDKIPKRNIVDYHARWKYADIGLWGESLQIWDTMKNKKVKKEIGSSSSEGAGKIKECC</sequence>
<name>A0ACB9N5S3_9MYRT</name>
<reference evidence="2" key="1">
    <citation type="journal article" date="2023" name="Front. Plant Sci.">
        <title>Chromosomal-level genome assembly of Melastoma candidum provides insights into trichome evolution.</title>
        <authorList>
            <person name="Zhong Y."/>
            <person name="Wu W."/>
            <person name="Sun C."/>
            <person name="Zou P."/>
            <person name="Liu Y."/>
            <person name="Dai S."/>
            <person name="Zhou R."/>
        </authorList>
    </citation>
    <scope>NUCLEOTIDE SEQUENCE [LARGE SCALE GENOMIC DNA]</scope>
</reference>
<comment type="caution">
    <text evidence="1">The sequence shown here is derived from an EMBL/GenBank/DDBJ whole genome shotgun (WGS) entry which is preliminary data.</text>
</comment>
<organism evidence="1 2">
    <name type="scientific">Melastoma candidum</name>
    <dbReference type="NCBI Taxonomy" id="119954"/>
    <lineage>
        <taxon>Eukaryota</taxon>
        <taxon>Viridiplantae</taxon>
        <taxon>Streptophyta</taxon>
        <taxon>Embryophyta</taxon>
        <taxon>Tracheophyta</taxon>
        <taxon>Spermatophyta</taxon>
        <taxon>Magnoliopsida</taxon>
        <taxon>eudicotyledons</taxon>
        <taxon>Gunneridae</taxon>
        <taxon>Pentapetalae</taxon>
        <taxon>rosids</taxon>
        <taxon>malvids</taxon>
        <taxon>Myrtales</taxon>
        <taxon>Melastomataceae</taxon>
        <taxon>Melastomatoideae</taxon>
        <taxon>Melastomateae</taxon>
        <taxon>Melastoma</taxon>
    </lineage>
</organism>
<evidence type="ECO:0000313" key="1">
    <source>
        <dbReference type="EMBL" id="KAI4331059.1"/>
    </source>
</evidence>
<keyword evidence="2" id="KW-1185">Reference proteome</keyword>
<dbReference type="EMBL" id="CM042887">
    <property type="protein sequence ID" value="KAI4331059.1"/>
    <property type="molecule type" value="Genomic_DNA"/>
</dbReference>
<accession>A0ACB9N5S3</accession>
<dbReference type="Proteomes" id="UP001057402">
    <property type="component" value="Chromosome 8"/>
</dbReference>
<proteinExistence type="predicted"/>